<name>A0AAD5CY04_AMBAR</name>
<dbReference type="PANTHER" id="PTHR36720:SF1">
    <property type="entry name" value="TAF RNA POLYMERASE I SUBUNIT A"/>
    <property type="match status" value="1"/>
</dbReference>
<protein>
    <submittedName>
        <fullName evidence="2">Uncharacterized protein</fullName>
    </submittedName>
</protein>
<sequence length="339" mass="38687">MEDSITINEEKPIDEPKNTKTKKRKRNNIEDDDDEDDVVASVKKMNIKGIILSVTKPSYTLKRGIGRELRSLRSEHRNRLRYILRQLVRRQNWDEACGVLSLLLKGTYRESGGLLNNRIKYWATLELLQHMKVAKLKDKAVQVYDLWMKKDTDITKKKRYFKGRFDVHLEYLLFCLSRGDTQRAKDSVPSLQQDKDFSKDPIANLFAGLFFSHLWYNAIPKEALLHESLECNSPIQSGTSGPGGSMLIDNSNGQSAVEIQDSDAAFIPDLNTSIRIGKEGVNQERKVLMEVGYELKKEILGYEELHMNSDESDQNGNTSRFLHTGDKIYGSIVSAHGGF</sequence>
<feature type="compositionally biased region" description="Basic and acidic residues" evidence="1">
    <location>
        <begin position="8"/>
        <end position="18"/>
    </location>
</feature>
<dbReference type="GO" id="GO:0000120">
    <property type="term" value="C:RNA polymerase I transcription regulator complex"/>
    <property type="evidence" value="ECO:0007669"/>
    <property type="project" value="InterPro"/>
</dbReference>
<dbReference type="Pfam" id="PF14929">
    <property type="entry name" value="TAF1_subA"/>
    <property type="match status" value="1"/>
</dbReference>
<keyword evidence="3" id="KW-1185">Reference proteome</keyword>
<dbReference type="PANTHER" id="PTHR36720">
    <property type="entry name" value="TAF RNA POLYMERASE I SUBUNIT A"/>
    <property type="match status" value="1"/>
</dbReference>
<evidence type="ECO:0000256" key="1">
    <source>
        <dbReference type="SAM" id="MobiDB-lite"/>
    </source>
</evidence>
<proteinExistence type="predicted"/>
<dbReference type="InterPro" id="IPR039495">
    <property type="entry name" value="TAF1A"/>
</dbReference>
<organism evidence="2 3">
    <name type="scientific">Ambrosia artemisiifolia</name>
    <name type="common">Common ragweed</name>
    <dbReference type="NCBI Taxonomy" id="4212"/>
    <lineage>
        <taxon>Eukaryota</taxon>
        <taxon>Viridiplantae</taxon>
        <taxon>Streptophyta</taxon>
        <taxon>Embryophyta</taxon>
        <taxon>Tracheophyta</taxon>
        <taxon>Spermatophyta</taxon>
        <taxon>Magnoliopsida</taxon>
        <taxon>eudicotyledons</taxon>
        <taxon>Gunneridae</taxon>
        <taxon>Pentapetalae</taxon>
        <taxon>asterids</taxon>
        <taxon>campanulids</taxon>
        <taxon>Asterales</taxon>
        <taxon>Asteraceae</taxon>
        <taxon>Asteroideae</taxon>
        <taxon>Heliantheae alliance</taxon>
        <taxon>Heliantheae</taxon>
        <taxon>Ambrosia</taxon>
    </lineage>
</organism>
<evidence type="ECO:0000313" key="3">
    <source>
        <dbReference type="Proteomes" id="UP001206925"/>
    </source>
</evidence>
<gene>
    <name evidence="2" type="ORF">M8C21_013423</name>
</gene>
<reference evidence="2" key="1">
    <citation type="submission" date="2022-06" db="EMBL/GenBank/DDBJ databases">
        <title>Uncovering the hologenomic basis of an extraordinary plant invasion.</title>
        <authorList>
            <person name="Bieker V.C."/>
            <person name="Martin M.D."/>
            <person name="Gilbert T."/>
            <person name="Hodgins K."/>
            <person name="Battlay P."/>
            <person name="Petersen B."/>
            <person name="Wilson J."/>
        </authorList>
    </citation>
    <scope>NUCLEOTIDE SEQUENCE</scope>
    <source>
        <strain evidence="2">AA19_3_7</strain>
        <tissue evidence="2">Leaf</tissue>
    </source>
</reference>
<dbReference type="AlphaFoldDB" id="A0AAD5CY04"/>
<dbReference type="GO" id="GO:0006360">
    <property type="term" value="P:transcription by RNA polymerase I"/>
    <property type="evidence" value="ECO:0007669"/>
    <property type="project" value="InterPro"/>
</dbReference>
<feature type="region of interest" description="Disordered" evidence="1">
    <location>
        <begin position="1"/>
        <end position="34"/>
    </location>
</feature>
<comment type="caution">
    <text evidence="2">The sequence shown here is derived from an EMBL/GenBank/DDBJ whole genome shotgun (WGS) entry which is preliminary data.</text>
</comment>
<evidence type="ECO:0000313" key="2">
    <source>
        <dbReference type="EMBL" id="KAI7750406.1"/>
    </source>
</evidence>
<dbReference type="EMBL" id="JAMZMK010006158">
    <property type="protein sequence ID" value="KAI7750406.1"/>
    <property type="molecule type" value="Genomic_DNA"/>
</dbReference>
<accession>A0AAD5CY04</accession>
<dbReference type="Proteomes" id="UP001206925">
    <property type="component" value="Unassembled WGS sequence"/>
</dbReference>